<sequence>MHHPAAAQMPTPEDGVSQPVPTAWRPILAAVVDRFAVGDFGLVQGVAGVVGVEPIPADLADDIRAIVALTGERLAPLPPEAWERASAEWYTDRWIVLVDLWTTSGPSDLVMAGPMDETADGLRFTVEIVHTP</sequence>
<dbReference type="EMBL" id="QJTC01000002">
    <property type="protein sequence ID" value="PYE79439.1"/>
    <property type="molecule type" value="Genomic_DNA"/>
</dbReference>
<proteinExistence type="predicted"/>
<feature type="domain" description="DUF7668" evidence="1">
    <location>
        <begin position="32"/>
        <end position="132"/>
    </location>
</feature>
<name>A0A318SQ55_9BURK</name>
<protein>
    <recommendedName>
        <fullName evidence="1">DUF7668 domain-containing protein</fullName>
    </recommendedName>
</protein>
<evidence type="ECO:0000313" key="3">
    <source>
        <dbReference type="Proteomes" id="UP000247540"/>
    </source>
</evidence>
<evidence type="ECO:0000259" key="1">
    <source>
        <dbReference type="Pfam" id="PF24705"/>
    </source>
</evidence>
<comment type="caution">
    <text evidence="2">The sequence shown here is derived from an EMBL/GenBank/DDBJ whole genome shotgun (WGS) entry which is preliminary data.</text>
</comment>
<gene>
    <name evidence="2" type="ORF">DFQ15_102172</name>
</gene>
<dbReference type="Proteomes" id="UP000247540">
    <property type="component" value="Unassembled WGS sequence"/>
</dbReference>
<dbReference type="InterPro" id="IPR056085">
    <property type="entry name" value="DUF7668"/>
</dbReference>
<reference evidence="2 3" key="1">
    <citation type="submission" date="2018-06" db="EMBL/GenBank/DDBJ databases">
        <title>Genomic Encyclopedia of Type Strains, Phase III (KMG-III): the genomes of soil and plant-associated and newly described type strains.</title>
        <authorList>
            <person name="Whitman W."/>
        </authorList>
    </citation>
    <scope>NUCLEOTIDE SEQUENCE [LARGE SCALE GENOMIC DNA]</scope>
    <source>
        <strain evidence="2 3">CECT 7646</strain>
    </source>
</reference>
<keyword evidence="3" id="KW-1185">Reference proteome</keyword>
<dbReference type="Pfam" id="PF24705">
    <property type="entry name" value="DUF7668"/>
    <property type="match status" value="1"/>
</dbReference>
<evidence type="ECO:0000313" key="2">
    <source>
        <dbReference type="EMBL" id="PYE79439.1"/>
    </source>
</evidence>
<dbReference type="AlphaFoldDB" id="A0A318SQ55"/>
<accession>A0A318SQ55</accession>
<organism evidence="2 3">
    <name type="scientific">Xylophilus ampelinus</name>
    <dbReference type="NCBI Taxonomy" id="54067"/>
    <lineage>
        <taxon>Bacteria</taxon>
        <taxon>Pseudomonadati</taxon>
        <taxon>Pseudomonadota</taxon>
        <taxon>Betaproteobacteria</taxon>
        <taxon>Burkholderiales</taxon>
        <taxon>Xylophilus</taxon>
    </lineage>
</organism>